<sequence>MSGAGEGDRTGKNRKDGWMEKLLLPTDINGFLAGRVLGQADLLRRISVSLYKHINGLPAPNVLLVGNSGTGKTTLMQAIAAFYDAYDALARFRVMVIVNANTLSAEIEGEDRTTRLFRKLEARAKVLFGADLTAGQLADYLENATVCVDEVDKISGRISGKANVEGITTQYALLTLLEGERFLYRATVLEDGREVEADLALDTGRLLFICGGAFEELYDQVYACLVNRRDERRLREVSEVDRKPDGSVSVRTVTRFKLRDYLRLADLFAYGMMPQFVSRFGSIAMLDDLGKDELRQILIHSAQSPLRLCLEYFRHMGIRLLVTEGAVAAVAEAAAKNSRIGARALREIFNGLIAAHEFDPTHSPQYAATDKGPTLTIDQEAVAQYLCRMD</sequence>
<dbReference type="EMBL" id="CM001368">
    <property type="protein sequence ID" value="EHJ47861.1"/>
    <property type="molecule type" value="Genomic_DNA"/>
</dbReference>
<dbReference type="PANTHER" id="PTHR48102">
    <property type="entry name" value="ATP-DEPENDENT CLP PROTEASE ATP-BINDING SUBUNIT CLPX-LIKE, MITOCHONDRIAL-RELATED"/>
    <property type="match status" value="1"/>
</dbReference>
<dbReference type="GO" id="GO:0005524">
    <property type="term" value="F:ATP binding"/>
    <property type="evidence" value="ECO:0007669"/>
    <property type="project" value="InterPro"/>
</dbReference>
<dbReference type="InterPro" id="IPR003959">
    <property type="entry name" value="ATPase_AAA_core"/>
</dbReference>
<dbReference type="PANTHER" id="PTHR48102:SF7">
    <property type="entry name" value="ATP-DEPENDENT CLP PROTEASE ATP-BINDING SUBUNIT CLPX-LIKE, MITOCHONDRIAL"/>
    <property type="match status" value="1"/>
</dbReference>
<dbReference type="STRING" id="694327.DFW101_1854"/>
<dbReference type="Pfam" id="PF00004">
    <property type="entry name" value="AAA"/>
    <property type="match status" value="1"/>
</dbReference>
<protein>
    <submittedName>
        <fullName evidence="2">AAA ATPase</fullName>
    </submittedName>
</protein>
<evidence type="ECO:0000313" key="3">
    <source>
        <dbReference type="Proteomes" id="UP000004662"/>
    </source>
</evidence>
<dbReference type="Gene3D" id="1.10.8.60">
    <property type="match status" value="1"/>
</dbReference>
<feature type="domain" description="AAA+ ATPase" evidence="1">
    <location>
        <begin position="58"/>
        <end position="239"/>
    </location>
</feature>
<dbReference type="eggNOG" id="COG1219">
    <property type="taxonomic scope" value="Bacteria"/>
</dbReference>
<dbReference type="InterPro" id="IPR027417">
    <property type="entry name" value="P-loop_NTPase"/>
</dbReference>
<dbReference type="SUPFAM" id="SSF52540">
    <property type="entry name" value="P-loop containing nucleoside triphosphate hydrolases"/>
    <property type="match status" value="1"/>
</dbReference>
<evidence type="ECO:0000313" key="2">
    <source>
        <dbReference type="EMBL" id="EHJ47861.1"/>
    </source>
</evidence>
<name>G7QA31_9BACT</name>
<gene>
    <name evidence="2" type="ORF">DFW101_1854</name>
</gene>
<dbReference type="GO" id="GO:0016887">
    <property type="term" value="F:ATP hydrolysis activity"/>
    <property type="evidence" value="ECO:0007669"/>
    <property type="project" value="InterPro"/>
</dbReference>
<dbReference type="AlphaFoldDB" id="G7QA31"/>
<reference evidence="3" key="1">
    <citation type="journal article" date="2015" name="Genome Announc.">
        <title>High-Quality Draft Genome Sequence of Desulfovibrio carbinoliphilus FW-101-2B, an Organic Acid-Oxidizing Sulfate-Reducing Bacterium Isolated from Uranium(VI)-Contaminated Groundwater.</title>
        <authorList>
            <person name="Ramsay B.D."/>
            <person name="Hwang C."/>
            <person name="Woo H.L."/>
            <person name="Carroll S.L."/>
            <person name="Lucas S."/>
            <person name="Han J."/>
            <person name="Lapidus A.L."/>
            <person name="Cheng J.F."/>
            <person name="Goodwin L.A."/>
            <person name="Pitluck S."/>
            <person name="Peters L."/>
            <person name="Chertkov O."/>
            <person name="Held B."/>
            <person name="Detter J.C."/>
            <person name="Han C.S."/>
            <person name="Tapia R."/>
            <person name="Land M.L."/>
            <person name="Hauser L.J."/>
            <person name="Kyrpides N.C."/>
            <person name="Ivanova N.N."/>
            <person name="Mikhailova N."/>
            <person name="Pagani I."/>
            <person name="Woyke T."/>
            <person name="Arkin A.P."/>
            <person name="Dehal P."/>
            <person name="Chivian D."/>
            <person name="Criddle C.S."/>
            <person name="Wu W."/>
            <person name="Chakraborty R."/>
            <person name="Hazen T.C."/>
            <person name="Fields M.W."/>
        </authorList>
    </citation>
    <scope>NUCLEOTIDE SEQUENCE [LARGE SCALE GENOMIC DNA]</scope>
    <source>
        <strain evidence="3">FW-101-2B</strain>
    </source>
</reference>
<dbReference type="HOGENOM" id="CLU_014218_8_3_7"/>
<evidence type="ECO:0000259" key="1">
    <source>
        <dbReference type="SMART" id="SM00382"/>
    </source>
</evidence>
<proteinExistence type="predicted"/>
<dbReference type="SMART" id="SM00382">
    <property type="entry name" value="AAA"/>
    <property type="match status" value="1"/>
</dbReference>
<dbReference type="Proteomes" id="UP000004662">
    <property type="component" value="Chromosome"/>
</dbReference>
<dbReference type="InterPro" id="IPR003593">
    <property type="entry name" value="AAA+_ATPase"/>
</dbReference>
<dbReference type="Gene3D" id="3.40.50.300">
    <property type="entry name" value="P-loop containing nucleotide triphosphate hydrolases"/>
    <property type="match status" value="1"/>
</dbReference>
<organism evidence="2 3">
    <name type="scientific">Solidesulfovibrio carbinoliphilus subsp. oakridgensis</name>
    <dbReference type="NCBI Taxonomy" id="694327"/>
    <lineage>
        <taxon>Bacteria</taxon>
        <taxon>Pseudomonadati</taxon>
        <taxon>Thermodesulfobacteriota</taxon>
        <taxon>Desulfovibrionia</taxon>
        <taxon>Desulfovibrionales</taxon>
        <taxon>Desulfovibrionaceae</taxon>
        <taxon>Solidesulfovibrio</taxon>
    </lineage>
</organism>
<accession>G7QA31</accession>
<keyword evidence="3" id="KW-1185">Reference proteome</keyword>
<dbReference type="InterPro" id="IPR050052">
    <property type="entry name" value="ATP-dep_Clp_protease_ClpX"/>
</dbReference>
<dbReference type="GO" id="GO:0051603">
    <property type="term" value="P:proteolysis involved in protein catabolic process"/>
    <property type="evidence" value="ECO:0007669"/>
    <property type="project" value="TreeGrafter"/>
</dbReference>